<evidence type="ECO:0000256" key="10">
    <source>
        <dbReference type="ARBA" id="ARBA00063837"/>
    </source>
</evidence>
<evidence type="ECO:0000256" key="9">
    <source>
        <dbReference type="ARBA" id="ARBA00054718"/>
    </source>
</evidence>
<dbReference type="NCBIfam" id="TIGR02673">
    <property type="entry name" value="FtsE"/>
    <property type="match status" value="1"/>
</dbReference>
<feature type="compositionally biased region" description="Polar residues" evidence="12">
    <location>
        <begin position="521"/>
        <end position="544"/>
    </location>
</feature>
<feature type="compositionally biased region" description="Basic and acidic residues" evidence="12">
    <location>
        <begin position="396"/>
        <end position="421"/>
    </location>
</feature>
<dbReference type="GO" id="GO:0005524">
    <property type="term" value="F:ATP binding"/>
    <property type="evidence" value="ECO:0007669"/>
    <property type="project" value="UniProtKB-UniRule"/>
</dbReference>
<dbReference type="GO" id="GO:0022857">
    <property type="term" value="F:transmembrane transporter activity"/>
    <property type="evidence" value="ECO:0007669"/>
    <property type="project" value="TreeGrafter"/>
</dbReference>
<dbReference type="PROSITE" id="PS00211">
    <property type="entry name" value="ABC_TRANSPORTER_1"/>
    <property type="match status" value="1"/>
</dbReference>
<dbReference type="PANTHER" id="PTHR24220:SF470">
    <property type="entry name" value="CELL DIVISION ATP-BINDING PROTEIN FTSE"/>
    <property type="match status" value="1"/>
</dbReference>
<organism evidence="14 15">
    <name type="scientific">Bifidobacterium asteroides</name>
    <dbReference type="NCBI Taxonomy" id="1684"/>
    <lineage>
        <taxon>Bacteria</taxon>
        <taxon>Bacillati</taxon>
        <taxon>Actinomycetota</taxon>
        <taxon>Actinomycetes</taxon>
        <taxon>Bifidobacteriales</taxon>
        <taxon>Bifidobacteriaceae</taxon>
        <taxon>Bifidobacterium</taxon>
    </lineage>
</organism>
<feature type="domain" description="ABC transporter" evidence="13">
    <location>
        <begin position="4"/>
        <end position="240"/>
    </location>
</feature>
<evidence type="ECO:0000256" key="5">
    <source>
        <dbReference type="ARBA" id="ARBA00022741"/>
    </source>
</evidence>
<comment type="similarity">
    <text evidence="1 11">Belongs to the ABC transporter superfamily.</text>
</comment>
<dbReference type="SUPFAM" id="SSF52540">
    <property type="entry name" value="P-loop containing nucleoside triphosphate hydrolases"/>
    <property type="match status" value="1"/>
</dbReference>
<dbReference type="InterPro" id="IPR027417">
    <property type="entry name" value="P-loop_NTPase"/>
</dbReference>
<evidence type="ECO:0000256" key="8">
    <source>
        <dbReference type="ARBA" id="ARBA00023306"/>
    </source>
</evidence>
<comment type="subcellular location">
    <subcellularLocation>
        <location evidence="11">Cell membrane</location>
        <topology evidence="11">Peripheral membrane protein</topology>
        <orientation evidence="11">Cytoplasmic side</orientation>
    </subcellularLocation>
</comment>
<evidence type="ECO:0000259" key="13">
    <source>
        <dbReference type="PROSITE" id="PS50893"/>
    </source>
</evidence>
<gene>
    <name evidence="11 14" type="primary">ftsE</name>
    <name evidence="14" type="ORF">FPK29_04175</name>
</gene>
<evidence type="ECO:0000256" key="1">
    <source>
        <dbReference type="ARBA" id="ARBA00005417"/>
    </source>
</evidence>
<dbReference type="Gene3D" id="3.40.50.300">
    <property type="entry name" value="P-loop containing nucleotide triphosphate hydrolases"/>
    <property type="match status" value="1"/>
</dbReference>
<dbReference type="EMBL" id="VMHJ01000001">
    <property type="protein sequence ID" value="TSJ86855.1"/>
    <property type="molecule type" value="Genomic_DNA"/>
</dbReference>
<evidence type="ECO:0000256" key="11">
    <source>
        <dbReference type="RuleBase" id="RU365094"/>
    </source>
</evidence>
<evidence type="ECO:0000256" key="6">
    <source>
        <dbReference type="ARBA" id="ARBA00022840"/>
    </source>
</evidence>
<dbReference type="SMART" id="SM00382">
    <property type="entry name" value="AAA"/>
    <property type="match status" value="1"/>
</dbReference>
<dbReference type="GO" id="GO:0016887">
    <property type="term" value="F:ATP hydrolysis activity"/>
    <property type="evidence" value="ECO:0007669"/>
    <property type="project" value="InterPro"/>
</dbReference>
<name>A0A556RDA0_9BIFI</name>
<evidence type="ECO:0000256" key="4">
    <source>
        <dbReference type="ARBA" id="ARBA00022618"/>
    </source>
</evidence>
<dbReference type="PROSITE" id="PS50893">
    <property type="entry name" value="ABC_TRANSPORTER_2"/>
    <property type="match status" value="1"/>
</dbReference>
<dbReference type="PANTHER" id="PTHR24220">
    <property type="entry name" value="IMPORT ATP-BINDING PROTEIN"/>
    <property type="match status" value="1"/>
</dbReference>
<reference evidence="14 15" key="1">
    <citation type="submission" date="2019-07" db="EMBL/GenBank/DDBJ databases">
        <title>Bifidobacterium asteroides genomes.</title>
        <authorList>
            <person name="Zheng H."/>
        </authorList>
    </citation>
    <scope>NUCLEOTIDE SEQUENCE [LARGE SCALE GENOMIC DNA]</scope>
    <source>
        <strain evidence="14 15">W8111</strain>
    </source>
</reference>
<comment type="subunit">
    <text evidence="10 11">Homodimer. Forms a membrane-associated complex with FtsX.</text>
</comment>
<feature type="compositionally biased region" description="Pro residues" evidence="12">
    <location>
        <begin position="565"/>
        <end position="574"/>
    </location>
</feature>
<dbReference type="InterPro" id="IPR015854">
    <property type="entry name" value="ABC_transpr_LolD-like"/>
</dbReference>
<dbReference type="Proteomes" id="UP000317536">
    <property type="component" value="Unassembled WGS sequence"/>
</dbReference>
<dbReference type="Pfam" id="PF00005">
    <property type="entry name" value="ABC_tran"/>
    <property type="match status" value="1"/>
</dbReference>
<evidence type="ECO:0000256" key="12">
    <source>
        <dbReference type="SAM" id="MobiDB-lite"/>
    </source>
</evidence>
<evidence type="ECO:0000256" key="7">
    <source>
        <dbReference type="ARBA" id="ARBA00023136"/>
    </source>
</evidence>
<dbReference type="GO" id="GO:0051301">
    <property type="term" value="P:cell division"/>
    <property type="evidence" value="ECO:0007669"/>
    <property type="project" value="UniProtKB-UniRule"/>
</dbReference>
<keyword evidence="7 11" id="KW-0472">Membrane</keyword>
<keyword evidence="3 11" id="KW-1003">Cell membrane</keyword>
<dbReference type="InterPro" id="IPR017871">
    <property type="entry name" value="ABC_transporter-like_CS"/>
</dbReference>
<feature type="compositionally biased region" description="Polar residues" evidence="12">
    <location>
        <begin position="487"/>
        <end position="501"/>
    </location>
</feature>
<dbReference type="InterPro" id="IPR003439">
    <property type="entry name" value="ABC_transporter-like_ATP-bd"/>
</dbReference>
<keyword evidence="6 11" id="KW-0067">ATP-binding</keyword>
<dbReference type="InterPro" id="IPR005286">
    <property type="entry name" value="Cell_div_FtsE"/>
</dbReference>
<sequence length="601" mass="65166">MALISLKDVTKIYPKGSRPALDDISLDVNRGDFVFLVGASGSGKTTLLRLLLREEEATEGEIRVAGNDLRRLRNREIPGYRRSIGFVFQDYKLLNNKTVWQNVAFTLEVIGARRSTIKTLVPQVLKTVGLTGKEHNYPHELSGGEAQRVALARAYVNNPEILLADEPTGNLDPTTSLGIMEVLDAINRTGTTVVMATHNEEIVNSMRKRVVELHTGRIMRDEAHGSYDSSRFFPDAEVAARSHHAIGDPNDGDALDRAREAGVAGRRPVQIVVQDGNNSATGPIADGTKGAKQVVQAAAQAVNQGQYGDEGIARLAKSMHSGRTGRYGKVFTSVEDTLTWGKGLGSLESAQEDSNRHEDAAAGQPDQGNDSGSDERFRRPATHGGQDRSGQSTDGSGHRGHDKAGTDRDESAKHLQAEHTASRKSRKSAPDSDAARPKPTAESRFQDRQTGDSNSRNRDKNQDDYRNRDRGEKASQKNVNAKDRQPMKNSSAKTSASGQQNKRPDQPSRSDGSSPAEPTGKSGQTAGQMKQDVAKSSKQTSNKSRANKRVSMGENHHGVESMGAPPAPPAPPEAPKQSRKSQRDNDASARDEQDDEKKAAR</sequence>
<accession>A0A556RDA0</accession>
<comment type="function">
    <text evidence="9">Part of the ABC transporter FtsEX involved in cellular division. Has ATPase activity.</text>
</comment>
<feature type="compositionally biased region" description="Basic and acidic residues" evidence="12">
    <location>
        <begin position="428"/>
        <end position="486"/>
    </location>
</feature>
<keyword evidence="8 11" id="KW-0131">Cell cycle</keyword>
<proteinExistence type="inferred from homology"/>
<evidence type="ECO:0000313" key="15">
    <source>
        <dbReference type="Proteomes" id="UP000317536"/>
    </source>
</evidence>
<evidence type="ECO:0000256" key="3">
    <source>
        <dbReference type="ARBA" id="ARBA00022475"/>
    </source>
</evidence>
<evidence type="ECO:0000313" key="14">
    <source>
        <dbReference type="EMBL" id="TSJ86855.1"/>
    </source>
</evidence>
<comment type="caution">
    <text evidence="14">The sequence shown here is derived from an EMBL/GenBank/DDBJ whole genome shotgun (WGS) entry which is preliminary data.</text>
</comment>
<protein>
    <recommendedName>
        <fullName evidence="2 11">Cell division ATP-binding protein FtsE</fullName>
    </recommendedName>
</protein>
<keyword evidence="5 11" id="KW-0547">Nucleotide-binding</keyword>
<dbReference type="GO" id="GO:0005886">
    <property type="term" value="C:plasma membrane"/>
    <property type="evidence" value="ECO:0007669"/>
    <property type="project" value="UniProtKB-SubCell"/>
</dbReference>
<feature type="region of interest" description="Disordered" evidence="12">
    <location>
        <begin position="348"/>
        <end position="601"/>
    </location>
</feature>
<feature type="compositionally biased region" description="Basic and acidic residues" evidence="12">
    <location>
        <begin position="581"/>
        <end position="601"/>
    </location>
</feature>
<dbReference type="AlphaFoldDB" id="A0A556RDA0"/>
<dbReference type="FunFam" id="3.40.50.300:FF:000056">
    <property type="entry name" value="Cell division ATP-binding protein FtsE"/>
    <property type="match status" value="1"/>
</dbReference>
<keyword evidence="4 11" id="KW-0132">Cell division</keyword>
<dbReference type="InterPro" id="IPR003593">
    <property type="entry name" value="AAA+_ATPase"/>
</dbReference>
<evidence type="ECO:0000256" key="2">
    <source>
        <dbReference type="ARBA" id="ARBA00020019"/>
    </source>
</evidence>